<evidence type="ECO:0008006" key="2">
    <source>
        <dbReference type="Google" id="ProtNLM"/>
    </source>
</evidence>
<organism evidence="1">
    <name type="scientific">Leviviridae sp</name>
    <dbReference type="NCBI Taxonomy" id="2027243"/>
    <lineage>
        <taxon>Viruses</taxon>
        <taxon>Riboviria</taxon>
        <taxon>Orthornavirae</taxon>
        <taxon>Lenarviricota</taxon>
        <taxon>Leviviricetes</taxon>
        <taxon>Norzivirales</taxon>
        <taxon>Fiersviridae</taxon>
    </lineage>
</organism>
<sequence>MASRYRKILYEGLLDGVYYDRTVNSDYGIDRTEVRRTFPERSTEAYLDGGQVTDSISHPSWNRHRKGRFQGDTGGPFSTTKWYVEPFPGHHINTFGEARDDYGRYFSGKYSGAILPMPPSSMTFPPFTTPSNLEAKGVQAIARCAPSNPTVDLSVVIGELWKEGIPKLLGSVLTSLKGMSHSDRRKAVAGEYLNYEFGWKPLINDLVSFANAVIASDVILDNYIRNSGKMVRRTYEFPVSTSIMIDEVRTDCSPWTAISGGFINDWSMINKGKVLRTHKSEVRQWFSGAFAYYVPPADGLRNSMARTIIEAKKLYGLSLTPDTLWNLAPWSWFVDWFSNVGDNIANWSNWAIDNQVLLYGYMMEHTFQSYTYTFVGPSGITGGARPPSVTFVSETKRRIKASPYGFGITSTSLSDRQKAIVAALGASR</sequence>
<accession>A0A514D3B0</accession>
<reference evidence="1" key="1">
    <citation type="submission" date="2019-05" db="EMBL/GenBank/DDBJ databases">
        <title>Metatranscriptomic reconstruction reveals RNA viruses with the potential to shape carbon cycling in soil.</title>
        <authorList>
            <person name="Starr E.P."/>
            <person name="Nuccio E."/>
            <person name="Pett-Ridge J."/>
            <person name="Banfield J.F."/>
            <person name="Firestone M.K."/>
        </authorList>
    </citation>
    <scope>NUCLEOTIDE SEQUENCE</scope>
    <source>
        <strain evidence="1">H2_Bulk_34_111</strain>
    </source>
</reference>
<proteinExistence type="predicted"/>
<evidence type="ECO:0000313" key="1">
    <source>
        <dbReference type="EMBL" id="QDH88086.1"/>
    </source>
</evidence>
<protein>
    <recommendedName>
        <fullName evidence="2">Maturation</fullName>
    </recommendedName>
</protein>
<gene>
    <name evidence="1" type="ORF">H2Bulk34111_000001</name>
</gene>
<name>A0A514D3B0_9VIRU</name>
<dbReference type="EMBL" id="MN033832">
    <property type="protein sequence ID" value="QDH88086.1"/>
    <property type="molecule type" value="Genomic_RNA"/>
</dbReference>